<feature type="signal peptide" evidence="1">
    <location>
        <begin position="1"/>
        <end position="26"/>
    </location>
</feature>
<keyword evidence="3" id="KW-1185">Reference proteome</keyword>
<gene>
    <name evidence="2" type="ORF">DAMNIGENAA_28640</name>
</gene>
<dbReference type="SUPFAM" id="SSF69360">
    <property type="entry name" value="Cell wall binding repeat"/>
    <property type="match status" value="1"/>
</dbReference>
<reference evidence="2" key="1">
    <citation type="submission" date="2022-12" db="EMBL/GenBank/DDBJ databases">
        <title>Reference genome sequencing for broad-spectrum identification of bacterial and archaeal isolates by mass spectrometry.</title>
        <authorList>
            <person name="Sekiguchi Y."/>
            <person name="Tourlousse D.M."/>
        </authorList>
    </citation>
    <scope>NUCLEOTIDE SEQUENCE</scope>
    <source>
        <strain evidence="2">ASRB1</strain>
    </source>
</reference>
<comment type="caution">
    <text evidence="2">The sequence shown here is derived from an EMBL/GenBank/DDBJ whole genome shotgun (WGS) entry which is preliminary data.</text>
</comment>
<evidence type="ECO:0000313" key="3">
    <source>
        <dbReference type="Proteomes" id="UP001144372"/>
    </source>
</evidence>
<name>A0A9W6L9X4_9BACT</name>
<accession>A0A9W6L9X4</accession>
<organism evidence="2 3">
    <name type="scientific">Desulforhabdus amnigena</name>
    <dbReference type="NCBI Taxonomy" id="40218"/>
    <lineage>
        <taxon>Bacteria</taxon>
        <taxon>Pseudomonadati</taxon>
        <taxon>Thermodesulfobacteriota</taxon>
        <taxon>Syntrophobacteria</taxon>
        <taxon>Syntrophobacterales</taxon>
        <taxon>Syntrophobacteraceae</taxon>
        <taxon>Desulforhabdus</taxon>
    </lineage>
</organism>
<dbReference type="EMBL" id="BSDR01000001">
    <property type="protein sequence ID" value="GLI35431.1"/>
    <property type="molecule type" value="Genomic_DNA"/>
</dbReference>
<evidence type="ECO:0000313" key="2">
    <source>
        <dbReference type="EMBL" id="GLI35431.1"/>
    </source>
</evidence>
<sequence length="93" mass="10193">MRWISGLFAATSMALVLAGPVGFVHAGGCRDGSRATVYYYDGKGRIDGRSVTHGDKTVYYDSRGRISGKSVTRKGETVYYDRRGRIIGRALAR</sequence>
<keyword evidence="1" id="KW-0732">Signal</keyword>
<dbReference type="Proteomes" id="UP001144372">
    <property type="component" value="Unassembled WGS sequence"/>
</dbReference>
<proteinExistence type="predicted"/>
<protein>
    <submittedName>
        <fullName evidence="2">Uncharacterized protein</fullName>
    </submittedName>
</protein>
<feature type="chain" id="PRO_5040990184" evidence="1">
    <location>
        <begin position="27"/>
        <end position="93"/>
    </location>
</feature>
<evidence type="ECO:0000256" key="1">
    <source>
        <dbReference type="SAM" id="SignalP"/>
    </source>
</evidence>
<dbReference type="AlphaFoldDB" id="A0A9W6L9X4"/>